<keyword evidence="12" id="KW-1185">Reference proteome</keyword>
<feature type="binding site" evidence="9">
    <location>
        <begin position="127"/>
        <end position="133"/>
    </location>
    <ligand>
        <name>ATP</name>
        <dbReference type="ChEBI" id="CHEBI:30616"/>
    </ligand>
</feature>
<dbReference type="NCBIfam" id="TIGR00125">
    <property type="entry name" value="cyt_tran_rel"/>
    <property type="match status" value="1"/>
</dbReference>
<dbReference type="InterPro" id="IPR004821">
    <property type="entry name" value="Cyt_trans-like"/>
</dbReference>
<feature type="binding site" evidence="9">
    <location>
        <position position="102"/>
    </location>
    <ligand>
        <name>ATP</name>
        <dbReference type="ChEBI" id="CHEBI:30616"/>
    </ligand>
</feature>
<dbReference type="NCBIfam" id="TIGR01510">
    <property type="entry name" value="coaD_prev_kdtB"/>
    <property type="match status" value="1"/>
</dbReference>
<dbReference type="RefSeq" id="WP_249512943.1">
    <property type="nucleotide sequence ID" value="NZ_CP093365.1"/>
</dbReference>
<comment type="function">
    <text evidence="9">Reversibly transfers an adenylyl group from ATP to 4'-phosphopantetheine, yielding dephospho-CoA (dPCoA) and pyrophosphate.</text>
</comment>
<evidence type="ECO:0000313" key="12">
    <source>
        <dbReference type="Proteomes" id="UP000831947"/>
    </source>
</evidence>
<accession>A0ABY4PDA6</accession>
<dbReference type="Pfam" id="PF01467">
    <property type="entry name" value="CTP_transf_like"/>
    <property type="match status" value="1"/>
</dbReference>
<evidence type="ECO:0000313" key="11">
    <source>
        <dbReference type="EMBL" id="UQS83758.1"/>
    </source>
</evidence>
<feature type="binding site" evidence="9">
    <location>
        <position position="77"/>
    </location>
    <ligand>
        <name>substrate</name>
    </ligand>
</feature>
<dbReference type="Proteomes" id="UP000831947">
    <property type="component" value="Chromosome"/>
</dbReference>
<feature type="binding site" evidence="9">
    <location>
        <position position="42"/>
    </location>
    <ligand>
        <name>substrate</name>
    </ligand>
</feature>
<feature type="binding site" evidence="9">
    <location>
        <begin position="10"/>
        <end position="11"/>
    </location>
    <ligand>
        <name>ATP</name>
        <dbReference type="ChEBI" id="CHEBI:30616"/>
    </ligand>
</feature>
<dbReference type="SUPFAM" id="SSF52374">
    <property type="entry name" value="Nucleotidylyl transferase"/>
    <property type="match status" value="1"/>
</dbReference>
<evidence type="ECO:0000256" key="2">
    <source>
        <dbReference type="ARBA" id="ARBA00022679"/>
    </source>
</evidence>
<dbReference type="EMBL" id="CP093365">
    <property type="protein sequence ID" value="UQS83758.1"/>
    <property type="molecule type" value="Genomic_DNA"/>
</dbReference>
<evidence type="ECO:0000256" key="4">
    <source>
        <dbReference type="ARBA" id="ARBA00022741"/>
    </source>
</evidence>
<dbReference type="GO" id="GO:0004595">
    <property type="term" value="F:pantetheine-phosphate adenylyltransferase activity"/>
    <property type="evidence" value="ECO:0007669"/>
    <property type="project" value="UniProtKB-EC"/>
</dbReference>
<comment type="cofactor">
    <cofactor evidence="9">
        <name>Mg(2+)</name>
        <dbReference type="ChEBI" id="CHEBI:18420"/>
    </cofactor>
</comment>
<keyword evidence="1 9" id="KW-0963">Cytoplasm</keyword>
<keyword evidence="5 9" id="KW-0067">ATP-binding</keyword>
<comment type="subunit">
    <text evidence="9">Homohexamer.</text>
</comment>
<organism evidence="11 12">
    <name type="scientific">Bombilactobacillus thymidiniphilus</name>
    <dbReference type="NCBI Taxonomy" id="2923363"/>
    <lineage>
        <taxon>Bacteria</taxon>
        <taxon>Bacillati</taxon>
        <taxon>Bacillota</taxon>
        <taxon>Bacilli</taxon>
        <taxon>Lactobacillales</taxon>
        <taxon>Lactobacillaceae</taxon>
        <taxon>Bombilactobacillus</taxon>
    </lineage>
</organism>
<comment type="pathway">
    <text evidence="9">Cofactor biosynthesis; coenzyme A biosynthesis; CoA from (R)-pantothenate: step 4/5.</text>
</comment>
<feature type="binding site" evidence="9">
    <location>
        <begin position="92"/>
        <end position="94"/>
    </location>
    <ligand>
        <name>ATP</name>
        <dbReference type="ChEBI" id="CHEBI:30616"/>
    </ligand>
</feature>
<dbReference type="PANTHER" id="PTHR21342">
    <property type="entry name" value="PHOSPHOPANTETHEINE ADENYLYLTRANSFERASE"/>
    <property type="match status" value="1"/>
</dbReference>
<evidence type="ECO:0000256" key="6">
    <source>
        <dbReference type="ARBA" id="ARBA00022842"/>
    </source>
</evidence>
<name>A0ABY4PDA6_9LACO</name>
<reference evidence="11 12" key="1">
    <citation type="journal article" date="2022" name="Int. J. Syst. Evol. Microbiol.">
        <title>Apilactobacillus apisilvae sp. nov., Nicolia spurrieriana gen. nov. sp. nov., Bombilactobacillus folatiphilus sp. nov. and Bombilactobacillus thymidiniphilus sp. nov., four new lactic acid bacterial isolates from stingless bees Tetragonula carbonaria and Austroplebeia australis.</title>
        <authorList>
            <person name="Oliphant S.A."/>
            <person name="Watson-Haigh N.S."/>
            <person name="Sumby K.M."/>
            <person name="Gardner J."/>
            <person name="Groom S."/>
            <person name="Jiranek V."/>
        </authorList>
    </citation>
    <scope>NUCLEOTIDE SEQUENCE [LARGE SCALE GENOMIC DNA]</scope>
    <source>
        <strain evidence="11 12">SG4_A1</strain>
    </source>
</reference>
<dbReference type="EC" id="2.7.7.3" evidence="9"/>
<feature type="domain" description="Cytidyltransferase-like" evidence="10">
    <location>
        <begin position="6"/>
        <end position="137"/>
    </location>
</feature>
<sequence>MKKVGIYAGSFDPVTNGHLDIIERASHLFDQLYVVVMLNTSKNYTFNFTEKVQLLKTAVASLPVDNVLVESAQEKLVAQVAQELQAHWLVRGIRTAADFNYEISMQQINKLQKPDLETIYLVSSPQYMYLSSSMVKEVAQLNGKIDQLVPNNVAQALLAKLGERQ</sequence>
<evidence type="ECO:0000256" key="5">
    <source>
        <dbReference type="ARBA" id="ARBA00022840"/>
    </source>
</evidence>
<dbReference type="HAMAP" id="MF_00151">
    <property type="entry name" value="PPAT_bact"/>
    <property type="match status" value="1"/>
</dbReference>
<dbReference type="CDD" id="cd02163">
    <property type="entry name" value="PPAT"/>
    <property type="match status" value="1"/>
</dbReference>
<keyword evidence="2 9" id="KW-0808">Transferase</keyword>
<feature type="binding site" evidence="9">
    <location>
        <position position="18"/>
    </location>
    <ligand>
        <name>ATP</name>
        <dbReference type="ChEBI" id="CHEBI:30616"/>
    </ligand>
</feature>
<keyword evidence="3 9" id="KW-0548">Nucleotidyltransferase</keyword>
<evidence type="ECO:0000256" key="8">
    <source>
        <dbReference type="ARBA" id="ARBA00029346"/>
    </source>
</evidence>
<comment type="similarity">
    <text evidence="9">Belongs to the bacterial CoaD family.</text>
</comment>
<dbReference type="InterPro" id="IPR014729">
    <property type="entry name" value="Rossmann-like_a/b/a_fold"/>
</dbReference>
<keyword evidence="4 9" id="KW-0547">Nucleotide-binding</keyword>
<protein>
    <recommendedName>
        <fullName evidence="9">Phosphopantetheine adenylyltransferase</fullName>
        <ecNumber evidence="9">2.7.7.3</ecNumber>
    </recommendedName>
    <alternativeName>
        <fullName evidence="9">Dephospho-CoA pyrophosphorylase</fullName>
    </alternativeName>
    <alternativeName>
        <fullName evidence="9">Pantetheine-phosphate adenylyltransferase</fullName>
        <shortName evidence="9">PPAT</shortName>
    </alternativeName>
</protein>
<dbReference type="InterPro" id="IPR001980">
    <property type="entry name" value="PPAT"/>
</dbReference>
<keyword evidence="6 9" id="KW-0460">Magnesium</keyword>
<dbReference type="Gene3D" id="3.40.50.620">
    <property type="entry name" value="HUPs"/>
    <property type="match status" value="1"/>
</dbReference>
<evidence type="ECO:0000256" key="1">
    <source>
        <dbReference type="ARBA" id="ARBA00022490"/>
    </source>
</evidence>
<evidence type="ECO:0000256" key="3">
    <source>
        <dbReference type="ARBA" id="ARBA00022695"/>
    </source>
</evidence>
<dbReference type="PANTHER" id="PTHR21342:SF1">
    <property type="entry name" value="PHOSPHOPANTETHEINE ADENYLYLTRANSFERASE"/>
    <property type="match status" value="1"/>
</dbReference>
<comment type="catalytic activity">
    <reaction evidence="8 9">
        <text>(R)-4'-phosphopantetheine + ATP + H(+) = 3'-dephospho-CoA + diphosphate</text>
        <dbReference type="Rhea" id="RHEA:19801"/>
        <dbReference type="ChEBI" id="CHEBI:15378"/>
        <dbReference type="ChEBI" id="CHEBI:30616"/>
        <dbReference type="ChEBI" id="CHEBI:33019"/>
        <dbReference type="ChEBI" id="CHEBI:57328"/>
        <dbReference type="ChEBI" id="CHEBI:61723"/>
        <dbReference type="EC" id="2.7.7.3"/>
    </reaction>
</comment>
<keyword evidence="7 9" id="KW-0173">Coenzyme A biosynthesis</keyword>
<evidence type="ECO:0000256" key="7">
    <source>
        <dbReference type="ARBA" id="ARBA00022993"/>
    </source>
</evidence>
<dbReference type="PRINTS" id="PR01020">
    <property type="entry name" value="LPSBIOSNTHSS"/>
</dbReference>
<evidence type="ECO:0000256" key="9">
    <source>
        <dbReference type="HAMAP-Rule" id="MF_00151"/>
    </source>
</evidence>
<proteinExistence type="inferred from homology"/>
<gene>
    <name evidence="9 11" type="primary">coaD</name>
    <name evidence="11" type="ORF">MOO47_00715</name>
</gene>
<feature type="site" description="Transition state stabilizer" evidence="9">
    <location>
        <position position="18"/>
    </location>
</feature>
<feature type="binding site" evidence="9">
    <location>
        <position position="91"/>
    </location>
    <ligand>
        <name>substrate</name>
    </ligand>
</feature>
<feature type="binding site" evidence="9">
    <location>
        <position position="10"/>
    </location>
    <ligand>
        <name>substrate</name>
    </ligand>
</feature>
<evidence type="ECO:0000259" key="10">
    <source>
        <dbReference type="Pfam" id="PF01467"/>
    </source>
</evidence>
<comment type="subcellular location">
    <subcellularLocation>
        <location evidence="9">Cytoplasm</location>
    </subcellularLocation>
</comment>